<reference evidence="2" key="1">
    <citation type="submission" date="2022-11" db="UniProtKB">
        <authorList>
            <consortium name="WormBaseParasite"/>
        </authorList>
    </citation>
    <scope>IDENTIFICATION</scope>
</reference>
<protein>
    <submittedName>
        <fullName evidence="2">Uncharacterized protein</fullName>
    </submittedName>
</protein>
<accession>A0A914P981</accession>
<dbReference type="WBParaSite" id="PDA_v2.g11804.t1">
    <property type="protein sequence ID" value="PDA_v2.g11804.t1"/>
    <property type="gene ID" value="PDA_v2.g11804"/>
</dbReference>
<organism evidence="1 2">
    <name type="scientific">Panagrolaimus davidi</name>
    <dbReference type="NCBI Taxonomy" id="227884"/>
    <lineage>
        <taxon>Eukaryota</taxon>
        <taxon>Metazoa</taxon>
        <taxon>Ecdysozoa</taxon>
        <taxon>Nematoda</taxon>
        <taxon>Chromadorea</taxon>
        <taxon>Rhabditida</taxon>
        <taxon>Tylenchina</taxon>
        <taxon>Panagrolaimomorpha</taxon>
        <taxon>Panagrolaimoidea</taxon>
        <taxon>Panagrolaimidae</taxon>
        <taxon>Panagrolaimus</taxon>
    </lineage>
</organism>
<evidence type="ECO:0000313" key="1">
    <source>
        <dbReference type="Proteomes" id="UP000887578"/>
    </source>
</evidence>
<dbReference type="AlphaFoldDB" id="A0A914P981"/>
<dbReference type="Proteomes" id="UP000887578">
    <property type="component" value="Unplaced"/>
</dbReference>
<keyword evidence="1" id="KW-1185">Reference proteome</keyword>
<proteinExistence type="predicted"/>
<name>A0A914P981_9BILA</name>
<sequence length="109" mass="11916">MATTIQECVSLSAAERRQKRIETILGTANVGLEKIQPGSSTALDASDHMYISARDADLINASFKLDATQEETINTTAEIDFVEPSYMDLIDINRVQACVIAGKSYLLFS</sequence>
<evidence type="ECO:0000313" key="2">
    <source>
        <dbReference type="WBParaSite" id="PDA_v2.g11804.t1"/>
    </source>
</evidence>